<reference evidence="2" key="1">
    <citation type="journal article" date="2019" name="Int. J. Syst. Evol. Microbiol.">
        <title>The Global Catalogue of Microorganisms (GCM) 10K type strain sequencing project: providing services to taxonomists for standard genome sequencing and annotation.</title>
        <authorList>
            <consortium name="The Broad Institute Genomics Platform"/>
            <consortium name="The Broad Institute Genome Sequencing Center for Infectious Disease"/>
            <person name="Wu L."/>
            <person name="Ma J."/>
        </authorList>
    </citation>
    <scope>NUCLEOTIDE SEQUENCE [LARGE SCALE GENOMIC DNA]</scope>
    <source>
        <strain evidence="2">JCM 18285</strain>
    </source>
</reference>
<dbReference type="RefSeq" id="WP_345193924.1">
    <property type="nucleotide sequence ID" value="NZ_BAABJJ010000045.1"/>
</dbReference>
<keyword evidence="2" id="KW-1185">Reference proteome</keyword>
<evidence type="ECO:0000313" key="2">
    <source>
        <dbReference type="Proteomes" id="UP001501302"/>
    </source>
</evidence>
<sequence length="667" mass="77954">MNKVVLVFFFLGICLTTIAQVKKQFPIENSQGGAIKSQDSINTESRKSTSIENLKNPKAKIEDYLIISHANDTTYVDTTLSIQKDYKFNYLRKDNFGLMPFSNLGQTYNSLTYSFENTSLMPGFGAQARHFNYMEIEDINYYRVPTPLTELFFRTAFEQGQLADSFFTVNTSPQFNFSIAYKGMRSLGKYQHILTSTGNFRFTSNYRTKNNRYNIRGHIVTQDLLNQENGGLQDDQVEPFETGEEEFLDRSILEVNFENAESILRGKRFYLDHNYKMFNKVVEKYLPQSLNDSISKSRLVVRHIMSFEDKYFEYDQTSASTAFFGDAFKSSNLKDRATLENFYNQVQLDFYNNVLGSLQFNISHNNYNYGYNKLVVLNGNTITNRLKGNIFAAGGKYHKRYKGFDLQGEFGVNISGDFDGNYLKAHATFKLNDDIGATASINHSSKAPNYNTLLYQSDYLNYNWQNSFNNTETQQFAFKLQYKEYIKLTADFNTVNDYMYFKKDETTQQVQPFQNDKTISYLRFKLENEIKFGNLALNNTILYQNVDDDNNTLNIPEFTTRNTLYYSNHLFKKALYLQTGVTLNYFTKYYMNAYNPLLAEFYVQTDREFGNFPRLDFFINAKIRQTRIYLKAEHFNSAFTGYNYYSAPNNPYRDFTVRFGVVWNFFL</sequence>
<accession>A0ABP9GXU4</accession>
<name>A0ABP9GXU4_9FLAO</name>
<dbReference type="InterPro" id="IPR025631">
    <property type="entry name" value="Porin_10"/>
</dbReference>
<organism evidence="1 2">
    <name type="scientific">Algibacter agarivorans</name>
    <dbReference type="NCBI Taxonomy" id="1109741"/>
    <lineage>
        <taxon>Bacteria</taxon>
        <taxon>Pseudomonadati</taxon>
        <taxon>Bacteroidota</taxon>
        <taxon>Flavobacteriia</taxon>
        <taxon>Flavobacteriales</taxon>
        <taxon>Flavobacteriaceae</taxon>
        <taxon>Algibacter</taxon>
    </lineage>
</organism>
<evidence type="ECO:0000313" key="1">
    <source>
        <dbReference type="EMBL" id="GAA4955981.1"/>
    </source>
</evidence>
<comment type="caution">
    <text evidence="1">The sequence shown here is derived from an EMBL/GenBank/DDBJ whole genome shotgun (WGS) entry which is preliminary data.</text>
</comment>
<proteinExistence type="predicted"/>
<dbReference type="Pfam" id="PF14121">
    <property type="entry name" value="Porin_10"/>
    <property type="match status" value="1"/>
</dbReference>
<protein>
    <submittedName>
        <fullName evidence="1">Porin</fullName>
    </submittedName>
</protein>
<gene>
    <name evidence="1" type="ORF">GCM10023314_32150</name>
</gene>
<dbReference type="EMBL" id="BAABJJ010000045">
    <property type="protein sequence ID" value="GAA4955981.1"/>
    <property type="molecule type" value="Genomic_DNA"/>
</dbReference>
<dbReference type="Proteomes" id="UP001501302">
    <property type="component" value="Unassembled WGS sequence"/>
</dbReference>